<dbReference type="Gene3D" id="3.10.580.10">
    <property type="entry name" value="CBS-domain"/>
    <property type="match status" value="1"/>
</dbReference>
<dbReference type="InterPro" id="IPR044751">
    <property type="entry name" value="Ion_transp-like_CBS"/>
</dbReference>
<evidence type="ECO:0000313" key="13">
    <source>
        <dbReference type="EMBL" id="TCO77756.1"/>
    </source>
</evidence>
<sequence length="387" mass="42623">MTSLLLLFFLVAIVTSFLCSLWEAVLLSISPAYARLAAEEGRATGRHLQSFKENIDRPLAAILTLNTIAHTVGAIGVGQQATLIWADANPLITGLVVPAVMTLAVLILSEIIPKTIGANQWQRLAPFTVMSLRVIIVLLYPLVWACQFITRRMNHGDSASVLTRSEFMTLAEIGEKDGVFEAGETSIIQNLLRFRDITAHDVMTPRMVVKTAVQEDTVDEFLAANADDKLRFSRIPVYRRASREDITGYVLRNEILELKTRDAGETPLIDIRRPLRAVDETSALPELFDWFVTNREHIALVMDSYGGMSGVVTMEDVIETLLGLEIVDESDSVTDMQVLARRNWEKRAKALGLLADDGSTEPATRPPPGTPEQAPTKDSATPGAVQD</sequence>
<dbReference type="PROSITE" id="PS51371">
    <property type="entry name" value="CBS"/>
    <property type="match status" value="1"/>
</dbReference>
<dbReference type="AlphaFoldDB" id="A0A4R2L1Y8"/>
<feature type="transmembrane region" description="Helical" evidence="10">
    <location>
        <begin position="124"/>
        <end position="143"/>
    </location>
</feature>
<dbReference type="InterPro" id="IPR002550">
    <property type="entry name" value="CNNM"/>
</dbReference>
<evidence type="ECO:0000313" key="14">
    <source>
        <dbReference type="Proteomes" id="UP000294980"/>
    </source>
</evidence>
<dbReference type="PANTHER" id="PTHR22777:SF4">
    <property type="entry name" value="UPF0053 PROTEIN SLL1254"/>
    <property type="match status" value="1"/>
</dbReference>
<keyword evidence="2 8" id="KW-0812">Transmembrane</keyword>
<dbReference type="Proteomes" id="UP000294980">
    <property type="component" value="Unassembled WGS sequence"/>
</dbReference>
<dbReference type="GO" id="GO:0005886">
    <property type="term" value="C:plasma membrane"/>
    <property type="evidence" value="ECO:0007669"/>
    <property type="project" value="TreeGrafter"/>
</dbReference>
<feature type="domain" description="CNNM transmembrane" evidence="12">
    <location>
        <begin position="1"/>
        <end position="184"/>
    </location>
</feature>
<dbReference type="PROSITE" id="PS51846">
    <property type="entry name" value="CNNM"/>
    <property type="match status" value="1"/>
</dbReference>
<keyword evidence="6 8" id="KW-0472">Membrane</keyword>
<dbReference type="InterPro" id="IPR046342">
    <property type="entry name" value="CBS_dom_sf"/>
</dbReference>
<evidence type="ECO:0000256" key="7">
    <source>
        <dbReference type="PROSITE-ProRule" id="PRU00703"/>
    </source>
</evidence>
<evidence type="ECO:0000259" key="11">
    <source>
        <dbReference type="PROSITE" id="PS51371"/>
    </source>
</evidence>
<name>A0A4R2L1Y8_9GAMM</name>
<dbReference type="RefSeq" id="WP_117314629.1">
    <property type="nucleotide sequence ID" value="NZ_QQSW01000001.1"/>
</dbReference>
<dbReference type="PANTHER" id="PTHR22777">
    <property type="entry name" value="HEMOLYSIN-RELATED"/>
    <property type="match status" value="1"/>
</dbReference>
<dbReference type="EMBL" id="SLWX01000002">
    <property type="protein sequence ID" value="TCO77756.1"/>
    <property type="molecule type" value="Genomic_DNA"/>
</dbReference>
<feature type="region of interest" description="Disordered" evidence="9">
    <location>
        <begin position="352"/>
        <end position="387"/>
    </location>
</feature>
<accession>A0A4R2L1Y8</accession>
<keyword evidence="14" id="KW-1185">Reference proteome</keyword>
<keyword evidence="4 8" id="KW-1133">Transmembrane helix</keyword>
<gene>
    <name evidence="13" type="ORF">EV688_102213</name>
</gene>
<evidence type="ECO:0000259" key="12">
    <source>
        <dbReference type="PROSITE" id="PS51846"/>
    </source>
</evidence>
<proteinExistence type="predicted"/>
<evidence type="ECO:0000256" key="2">
    <source>
        <dbReference type="ARBA" id="ARBA00022692"/>
    </source>
</evidence>
<feature type="transmembrane region" description="Helical" evidence="10">
    <location>
        <begin position="58"/>
        <end position="78"/>
    </location>
</feature>
<evidence type="ECO:0000256" key="6">
    <source>
        <dbReference type="ARBA" id="ARBA00023136"/>
    </source>
</evidence>
<dbReference type="Pfam" id="PF01595">
    <property type="entry name" value="CNNM"/>
    <property type="match status" value="1"/>
</dbReference>
<evidence type="ECO:0000256" key="1">
    <source>
        <dbReference type="ARBA" id="ARBA00004141"/>
    </source>
</evidence>
<feature type="domain" description="CBS" evidence="11">
    <location>
        <begin position="271"/>
        <end position="329"/>
    </location>
</feature>
<dbReference type="SUPFAM" id="SSF54631">
    <property type="entry name" value="CBS-domain pair"/>
    <property type="match status" value="1"/>
</dbReference>
<comment type="caution">
    <text evidence="13">The sequence shown here is derived from an EMBL/GenBank/DDBJ whole genome shotgun (WGS) entry which is preliminary data.</text>
</comment>
<evidence type="ECO:0000256" key="4">
    <source>
        <dbReference type="ARBA" id="ARBA00022989"/>
    </source>
</evidence>
<feature type="transmembrane region" description="Helical" evidence="10">
    <location>
        <begin position="90"/>
        <end position="112"/>
    </location>
</feature>
<comment type="subcellular location">
    <subcellularLocation>
        <location evidence="1">Membrane</location>
        <topology evidence="1">Multi-pass membrane protein</topology>
    </subcellularLocation>
</comment>
<organism evidence="13 14">
    <name type="scientific">Chromatocurvus halotolerans</name>
    <dbReference type="NCBI Taxonomy" id="1132028"/>
    <lineage>
        <taxon>Bacteria</taxon>
        <taxon>Pseudomonadati</taxon>
        <taxon>Pseudomonadota</taxon>
        <taxon>Gammaproteobacteria</taxon>
        <taxon>Cellvibrionales</taxon>
        <taxon>Halieaceae</taxon>
        <taxon>Chromatocurvus</taxon>
    </lineage>
</organism>
<dbReference type="InterPro" id="IPR000644">
    <property type="entry name" value="CBS_dom"/>
</dbReference>
<evidence type="ECO:0000256" key="3">
    <source>
        <dbReference type="ARBA" id="ARBA00022737"/>
    </source>
</evidence>
<protein>
    <submittedName>
        <fullName evidence="13">CBS domain containing-hemolysin-like protein</fullName>
    </submittedName>
</protein>
<evidence type="ECO:0000256" key="8">
    <source>
        <dbReference type="PROSITE-ProRule" id="PRU01193"/>
    </source>
</evidence>
<evidence type="ECO:0000256" key="10">
    <source>
        <dbReference type="SAM" id="Phobius"/>
    </source>
</evidence>
<dbReference type="OrthoDB" id="9797674at2"/>
<keyword evidence="3" id="KW-0677">Repeat</keyword>
<keyword evidence="5 7" id="KW-0129">CBS domain</keyword>
<evidence type="ECO:0000256" key="5">
    <source>
        <dbReference type="ARBA" id="ARBA00023122"/>
    </source>
</evidence>
<evidence type="ECO:0000256" key="9">
    <source>
        <dbReference type="SAM" id="MobiDB-lite"/>
    </source>
</evidence>
<dbReference type="CDD" id="cd04590">
    <property type="entry name" value="CBS_pair_CorC_HlyC_assoc"/>
    <property type="match status" value="1"/>
</dbReference>
<reference evidence="13 14" key="1">
    <citation type="submission" date="2019-03" db="EMBL/GenBank/DDBJ databases">
        <title>Genomic Encyclopedia of Type Strains, Phase IV (KMG-IV): sequencing the most valuable type-strain genomes for metagenomic binning, comparative biology and taxonomic classification.</title>
        <authorList>
            <person name="Goeker M."/>
        </authorList>
    </citation>
    <scope>NUCLEOTIDE SEQUENCE [LARGE SCALE GENOMIC DNA]</scope>
    <source>
        <strain evidence="13 14">DSM 23344</strain>
    </source>
</reference>